<accession>A0A165M067</accession>
<protein>
    <submittedName>
        <fullName evidence="1">Uncharacterized protein</fullName>
    </submittedName>
</protein>
<sequence length="173" mass="18813">MGHSTALRTGAERRAQCSDAPVARDPVRNLCALVVQGPDLDVARLSQMERCLTCIPCPSVVHSSRHDATSAYGCTVGSNSCSWTSRRPHARLTNPAVTSMPERLPSTWFHPQPQALSGDLYVRSSLQVCRRASHCRAGTAYFLPDEPSLYQSERNVPCLAKNILWTCAASGAC</sequence>
<keyword evidence="2" id="KW-1185">Reference proteome</keyword>
<dbReference type="Proteomes" id="UP000077266">
    <property type="component" value="Unassembled WGS sequence"/>
</dbReference>
<reference evidence="1 2" key="1">
    <citation type="journal article" date="2016" name="Mol. Biol. Evol.">
        <title>Comparative Genomics of Early-Diverging Mushroom-Forming Fungi Provides Insights into the Origins of Lignocellulose Decay Capabilities.</title>
        <authorList>
            <person name="Nagy L.G."/>
            <person name="Riley R."/>
            <person name="Tritt A."/>
            <person name="Adam C."/>
            <person name="Daum C."/>
            <person name="Floudas D."/>
            <person name="Sun H."/>
            <person name="Yadav J.S."/>
            <person name="Pangilinan J."/>
            <person name="Larsson K.H."/>
            <person name="Matsuura K."/>
            <person name="Barry K."/>
            <person name="Labutti K."/>
            <person name="Kuo R."/>
            <person name="Ohm R.A."/>
            <person name="Bhattacharya S.S."/>
            <person name="Shirouzu T."/>
            <person name="Yoshinaga Y."/>
            <person name="Martin F.M."/>
            <person name="Grigoriev I.V."/>
            <person name="Hibbett D.S."/>
        </authorList>
    </citation>
    <scope>NUCLEOTIDE SEQUENCE [LARGE SCALE GENOMIC DNA]</scope>
    <source>
        <strain evidence="1 2">HHB12029</strain>
    </source>
</reference>
<dbReference type="EMBL" id="KV425917">
    <property type="protein sequence ID" value="KZV98578.1"/>
    <property type="molecule type" value="Genomic_DNA"/>
</dbReference>
<organism evidence="1 2">
    <name type="scientific">Exidia glandulosa HHB12029</name>
    <dbReference type="NCBI Taxonomy" id="1314781"/>
    <lineage>
        <taxon>Eukaryota</taxon>
        <taxon>Fungi</taxon>
        <taxon>Dikarya</taxon>
        <taxon>Basidiomycota</taxon>
        <taxon>Agaricomycotina</taxon>
        <taxon>Agaricomycetes</taxon>
        <taxon>Auriculariales</taxon>
        <taxon>Exidiaceae</taxon>
        <taxon>Exidia</taxon>
    </lineage>
</organism>
<evidence type="ECO:0000313" key="1">
    <source>
        <dbReference type="EMBL" id="KZV98578.1"/>
    </source>
</evidence>
<dbReference type="AlphaFoldDB" id="A0A165M067"/>
<gene>
    <name evidence="1" type="ORF">EXIGLDRAFT_298851</name>
</gene>
<proteinExistence type="predicted"/>
<name>A0A165M067_EXIGL</name>
<dbReference type="InParanoid" id="A0A165M067"/>
<evidence type="ECO:0000313" key="2">
    <source>
        <dbReference type="Proteomes" id="UP000077266"/>
    </source>
</evidence>